<accession>A0ABN6RYU1</accession>
<organism evidence="3 4">
    <name type="scientific">Pseudodesulfovibrio portus</name>
    <dbReference type="NCBI Taxonomy" id="231439"/>
    <lineage>
        <taxon>Bacteria</taxon>
        <taxon>Pseudomonadati</taxon>
        <taxon>Thermodesulfobacteriota</taxon>
        <taxon>Desulfovibrionia</taxon>
        <taxon>Desulfovibrionales</taxon>
        <taxon>Desulfovibrionaceae</taxon>
    </lineage>
</organism>
<dbReference type="PRINTS" id="PR01543">
    <property type="entry name" value="ANATRNSFRASE"/>
</dbReference>
<evidence type="ECO:0000256" key="2">
    <source>
        <dbReference type="RuleBase" id="RU003452"/>
    </source>
</evidence>
<evidence type="ECO:0000313" key="4">
    <source>
        <dbReference type="Proteomes" id="UP001061361"/>
    </source>
</evidence>
<evidence type="ECO:0000313" key="3">
    <source>
        <dbReference type="EMBL" id="BDQ34792.1"/>
    </source>
</evidence>
<dbReference type="RefSeq" id="WP_264981684.1">
    <property type="nucleotide sequence ID" value="NZ_AP026708.1"/>
</dbReference>
<proteinExistence type="inferred from homology"/>
<dbReference type="PANTHER" id="PTHR11786:SF0">
    <property type="entry name" value="ARYLAMINE N-ACETYLTRANSFERASE 4-RELATED"/>
    <property type="match status" value="1"/>
</dbReference>
<dbReference type="PANTHER" id="PTHR11786">
    <property type="entry name" value="N-HYDROXYARYLAMINE O-ACETYLTRANSFERASE"/>
    <property type="match status" value="1"/>
</dbReference>
<dbReference type="Gene3D" id="3.30.2140.10">
    <property type="entry name" value="Arylamine N-acetyltransferase"/>
    <property type="match status" value="1"/>
</dbReference>
<sequence>MEVFEFDSPSYLRRLGLFEGVSPTTEGLRTLQRAHLSSIPFENFDIQLGRTVNLDPAHLFDKLVRRPRGGYCFELNGLFLMALHAFGFKARPLLARVQLTGVPSGRGHQLSLVEAGGREWLADVGFGKDNPRGPLLFELDAVQDIGGQPFRLVDGGVFGTMFQKRVNGEWRNMYSFDLEHVCRADINYGNHYTSTNPHSFFSFTRMAVRPMDDGWAALCNDRLTVTRDGREECRELPEGQGYLDALKQYFGIELDAPYEALKPVGQGA</sequence>
<dbReference type="InterPro" id="IPR001447">
    <property type="entry name" value="Arylamine_N-AcTrfase"/>
</dbReference>
<dbReference type="EMBL" id="AP026708">
    <property type="protein sequence ID" value="BDQ34792.1"/>
    <property type="molecule type" value="Genomic_DNA"/>
</dbReference>
<reference evidence="3" key="1">
    <citation type="submission" date="2022-08" db="EMBL/GenBank/DDBJ databases">
        <title>Genome Sequence of the sulphate-reducing bacterium, Pseudodesulfovibrio portus JCM14722.</title>
        <authorList>
            <person name="Kondo R."/>
            <person name="Kataoka T."/>
        </authorList>
    </citation>
    <scope>NUCLEOTIDE SEQUENCE</scope>
    <source>
        <strain evidence="3">JCM 14722</strain>
    </source>
</reference>
<keyword evidence="4" id="KW-1185">Reference proteome</keyword>
<name>A0ABN6RYU1_9BACT</name>
<dbReference type="Gene3D" id="2.40.128.150">
    <property type="entry name" value="Cysteine proteinases"/>
    <property type="match status" value="1"/>
</dbReference>
<gene>
    <name evidence="3" type="ORF">JCM14722_23340</name>
</gene>
<evidence type="ECO:0000256" key="1">
    <source>
        <dbReference type="ARBA" id="ARBA00006547"/>
    </source>
</evidence>
<dbReference type="SUPFAM" id="SSF54001">
    <property type="entry name" value="Cysteine proteinases"/>
    <property type="match status" value="1"/>
</dbReference>
<dbReference type="Proteomes" id="UP001061361">
    <property type="component" value="Chromosome"/>
</dbReference>
<dbReference type="Pfam" id="PF00797">
    <property type="entry name" value="Acetyltransf_2"/>
    <property type="match status" value="1"/>
</dbReference>
<comment type="similarity">
    <text evidence="1 2">Belongs to the arylamine N-acetyltransferase family.</text>
</comment>
<protein>
    <submittedName>
        <fullName evidence="3">N-hydroxyarylamine O-acetyltransferase</fullName>
    </submittedName>
</protein>
<dbReference type="InterPro" id="IPR038765">
    <property type="entry name" value="Papain-like_cys_pep_sf"/>
</dbReference>